<dbReference type="Proteomes" id="UP000091857">
    <property type="component" value="Chromosome 9"/>
</dbReference>
<sequence>MEKLLPLLWYCNTHISIELPDKTGEIVVLEIPRQYDSSKLHRVPNHEALPCVSPRDNLVQRLIIHEIMSFREKWRYWILL</sequence>
<accession>A0ACB7H4Y0</accession>
<dbReference type="EMBL" id="CM004395">
    <property type="protein sequence ID" value="KAG8647109.1"/>
    <property type="molecule type" value="Genomic_DNA"/>
</dbReference>
<name>A0ACB7H4Y0_MANES</name>
<keyword evidence="2" id="KW-1185">Reference proteome</keyword>
<protein>
    <submittedName>
        <fullName evidence="1">Uncharacterized protein</fullName>
    </submittedName>
</protein>
<evidence type="ECO:0000313" key="2">
    <source>
        <dbReference type="Proteomes" id="UP000091857"/>
    </source>
</evidence>
<comment type="caution">
    <text evidence="1">The sequence shown here is derived from an EMBL/GenBank/DDBJ whole genome shotgun (WGS) entry which is preliminary data.</text>
</comment>
<evidence type="ECO:0000313" key="1">
    <source>
        <dbReference type="EMBL" id="KAG8647109.1"/>
    </source>
</evidence>
<organism evidence="1 2">
    <name type="scientific">Manihot esculenta</name>
    <name type="common">Cassava</name>
    <name type="synonym">Jatropha manihot</name>
    <dbReference type="NCBI Taxonomy" id="3983"/>
    <lineage>
        <taxon>Eukaryota</taxon>
        <taxon>Viridiplantae</taxon>
        <taxon>Streptophyta</taxon>
        <taxon>Embryophyta</taxon>
        <taxon>Tracheophyta</taxon>
        <taxon>Spermatophyta</taxon>
        <taxon>Magnoliopsida</taxon>
        <taxon>eudicotyledons</taxon>
        <taxon>Gunneridae</taxon>
        <taxon>Pentapetalae</taxon>
        <taxon>rosids</taxon>
        <taxon>fabids</taxon>
        <taxon>Malpighiales</taxon>
        <taxon>Euphorbiaceae</taxon>
        <taxon>Crotonoideae</taxon>
        <taxon>Manihoteae</taxon>
        <taxon>Manihot</taxon>
    </lineage>
</organism>
<proteinExistence type="predicted"/>
<reference evidence="2" key="1">
    <citation type="journal article" date="2016" name="Nat. Biotechnol.">
        <title>Sequencing wild and cultivated cassava and related species reveals extensive interspecific hybridization and genetic diversity.</title>
        <authorList>
            <person name="Bredeson J.V."/>
            <person name="Lyons J.B."/>
            <person name="Prochnik S.E."/>
            <person name="Wu G.A."/>
            <person name="Ha C.M."/>
            <person name="Edsinger-Gonzales E."/>
            <person name="Grimwood J."/>
            <person name="Schmutz J."/>
            <person name="Rabbi I.Y."/>
            <person name="Egesi C."/>
            <person name="Nauluvula P."/>
            <person name="Lebot V."/>
            <person name="Ndunguru J."/>
            <person name="Mkamilo G."/>
            <person name="Bart R.S."/>
            <person name="Setter T.L."/>
            <person name="Gleadow R.M."/>
            <person name="Kulakow P."/>
            <person name="Ferguson M.E."/>
            <person name="Rounsley S."/>
            <person name="Rokhsar D.S."/>
        </authorList>
    </citation>
    <scope>NUCLEOTIDE SEQUENCE [LARGE SCALE GENOMIC DNA]</scope>
    <source>
        <strain evidence="2">cv. AM560-2</strain>
    </source>
</reference>
<gene>
    <name evidence="1" type="ORF">MANES_09G060002v8</name>
</gene>